<proteinExistence type="predicted"/>
<feature type="signal peptide" evidence="1">
    <location>
        <begin position="1"/>
        <end position="30"/>
    </location>
</feature>
<sequence>MRWNRSTCCGPPSIDAWKGIVMLLLGLSLAHEIGNFFPEILYNANHFFIMNISKGIDNFFRITNYARWSVIDCLESLAKNCTAVTTENQRSFQFKEIIAFYDRMDKKVSEIVQASSGAQTNDEEDQEVDDAIIDKIIVDKVSTLLFSNLNLEEVWIKVMERLKKDNLRVQSIESRIVDLSADWTKIEWCLRREVNVLILKHRERDFIVKVLSPIIGTLLEEIDIGIFELNWYDQERVSQCYEPKMKGGARRIYGPYYQYEKNGFDKLHCEVIKMSYYHLKWETQRFFQLN</sequence>
<protein>
    <submittedName>
        <fullName evidence="2">Uncharacterized protein</fullName>
    </submittedName>
</protein>
<organism evidence="2">
    <name type="scientific">Rhizophagus irregularis (strain DAOM 181602 / DAOM 197198 / MUCL 43194)</name>
    <name type="common">Arbuscular mycorrhizal fungus</name>
    <name type="synonym">Glomus intraradices</name>
    <dbReference type="NCBI Taxonomy" id="747089"/>
    <lineage>
        <taxon>Eukaryota</taxon>
        <taxon>Fungi</taxon>
        <taxon>Fungi incertae sedis</taxon>
        <taxon>Mucoromycota</taxon>
        <taxon>Glomeromycotina</taxon>
        <taxon>Glomeromycetes</taxon>
        <taxon>Glomerales</taxon>
        <taxon>Glomeraceae</taxon>
        <taxon>Rhizophagus</taxon>
    </lineage>
</organism>
<reference evidence="2" key="1">
    <citation type="submission" date="2013-07" db="EMBL/GenBank/DDBJ databases">
        <title>The genome of an arbuscular mycorrhizal fungus provides insights into the evolution of the oldest plant symbiosis.</title>
        <authorList>
            <consortium name="DOE Joint Genome Institute"/>
            <person name="Tisserant E."/>
            <person name="Malbreil M."/>
            <person name="Kuo A."/>
            <person name="Kohler A."/>
            <person name="Symeonidi A."/>
            <person name="Balestrini R."/>
            <person name="Charron P."/>
            <person name="Duensing N."/>
            <person name="Frei-dit-Frey N."/>
            <person name="Gianinazzi-Pearson V."/>
            <person name="Gilbert B."/>
            <person name="Handa Y."/>
            <person name="Hijri M."/>
            <person name="Kaul R."/>
            <person name="Kawaguchi M."/>
            <person name="Krajinski F."/>
            <person name="Lammers P."/>
            <person name="Lapierre D."/>
            <person name="Masclaux F.G."/>
            <person name="Murat C."/>
            <person name="Morin E."/>
            <person name="Ndikumana S."/>
            <person name="Pagni M."/>
            <person name="Petitpierre D."/>
            <person name="Requena N."/>
            <person name="Rosikiewicz P."/>
            <person name="Riley R."/>
            <person name="Saito K."/>
            <person name="San Clemente H."/>
            <person name="Shapiro H."/>
            <person name="van Tuinen D."/>
            <person name="Becard G."/>
            <person name="Bonfante P."/>
            <person name="Paszkowski U."/>
            <person name="Shachar-Hill Y."/>
            <person name="Young J.P."/>
            <person name="Sanders I.R."/>
            <person name="Henrissat B."/>
            <person name="Rensing S.A."/>
            <person name="Grigoriev I.V."/>
            <person name="Corradi N."/>
            <person name="Roux C."/>
            <person name="Martin F."/>
        </authorList>
    </citation>
    <scope>NUCLEOTIDE SEQUENCE</scope>
    <source>
        <strain evidence="2">DAOM 197198</strain>
    </source>
</reference>
<keyword evidence="1" id="KW-0732">Signal</keyword>
<dbReference type="VEuPathDB" id="FungiDB:RhiirFUN_008082"/>
<evidence type="ECO:0000313" key="2">
    <source>
        <dbReference type="EMBL" id="ESA11681.1"/>
    </source>
</evidence>
<dbReference type="EMBL" id="KI285745">
    <property type="protein sequence ID" value="ESA11681.1"/>
    <property type="molecule type" value="Genomic_DNA"/>
</dbReference>
<dbReference type="HOGENOM" id="CLU_960245_0_0_1"/>
<feature type="chain" id="PRO_5004689472" evidence="1">
    <location>
        <begin position="31"/>
        <end position="290"/>
    </location>
</feature>
<accession>U9U7V2</accession>
<evidence type="ECO:0000256" key="1">
    <source>
        <dbReference type="SAM" id="SignalP"/>
    </source>
</evidence>
<name>U9U7V2_RHIID</name>
<gene>
    <name evidence="2" type="ORF">GLOINDRAFT_96688</name>
</gene>
<dbReference type="AlphaFoldDB" id="U9U7V2"/>